<name>A0A835TBB6_CHLIN</name>
<keyword evidence="1" id="KW-1133">Transmembrane helix</keyword>
<evidence type="ECO:0000256" key="1">
    <source>
        <dbReference type="SAM" id="Phobius"/>
    </source>
</evidence>
<proteinExistence type="predicted"/>
<gene>
    <name evidence="2" type="ORF">HXX76_002356</name>
</gene>
<feature type="transmembrane region" description="Helical" evidence="1">
    <location>
        <begin position="51"/>
        <end position="75"/>
    </location>
</feature>
<organism evidence="2 3">
    <name type="scientific">Chlamydomonas incerta</name>
    <dbReference type="NCBI Taxonomy" id="51695"/>
    <lineage>
        <taxon>Eukaryota</taxon>
        <taxon>Viridiplantae</taxon>
        <taxon>Chlorophyta</taxon>
        <taxon>core chlorophytes</taxon>
        <taxon>Chlorophyceae</taxon>
        <taxon>CS clade</taxon>
        <taxon>Chlamydomonadales</taxon>
        <taxon>Chlamydomonadaceae</taxon>
        <taxon>Chlamydomonas</taxon>
    </lineage>
</organism>
<evidence type="ECO:0000313" key="3">
    <source>
        <dbReference type="Proteomes" id="UP000650467"/>
    </source>
</evidence>
<reference evidence="2" key="1">
    <citation type="journal article" date="2020" name="bioRxiv">
        <title>Comparative genomics of Chlamydomonas.</title>
        <authorList>
            <person name="Craig R.J."/>
            <person name="Hasan A.R."/>
            <person name="Ness R.W."/>
            <person name="Keightley P.D."/>
        </authorList>
    </citation>
    <scope>NUCLEOTIDE SEQUENCE</scope>
    <source>
        <strain evidence="2">SAG 7.73</strain>
    </source>
</reference>
<comment type="caution">
    <text evidence="2">The sequence shown here is derived from an EMBL/GenBank/DDBJ whole genome shotgun (WGS) entry which is preliminary data.</text>
</comment>
<dbReference type="AlphaFoldDB" id="A0A835TBB6"/>
<accession>A0A835TBB6</accession>
<dbReference type="EMBL" id="JAEHOC010000004">
    <property type="protein sequence ID" value="KAG2442269.1"/>
    <property type="molecule type" value="Genomic_DNA"/>
</dbReference>
<protein>
    <submittedName>
        <fullName evidence="2">Uncharacterized protein</fullName>
    </submittedName>
</protein>
<sequence length="155" mass="16319">MALSNEERQQREAAFEVAKQQHWESAEAAKQQRAAKPAPAQGGGCQHLQPAALSAVAILAAIIYALKCFVAYSAVGSWSRTNLQLVRRDLGVWAAGLPSQLLLRIMDLAVVLGDVCFTGGSAGSGEFAAGMKAAKLDVDDPSAVARAKGERRMPG</sequence>
<keyword evidence="1" id="KW-0812">Transmembrane</keyword>
<evidence type="ECO:0000313" key="2">
    <source>
        <dbReference type="EMBL" id="KAG2442269.1"/>
    </source>
</evidence>
<dbReference type="Proteomes" id="UP000650467">
    <property type="component" value="Unassembled WGS sequence"/>
</dbReference>
<keyword evidence="1" id="KW-0472">Membrane</keyword>
<keyword evidence="3" id="KW-1185">Reference proteome</keyword>